<reference evidence="1 2" key="1">
    <citation type="journal article" date="2019" name="Commun. Biol.">
        <title>The bagworm genome reveals a unique fibroin gene that provides high tensile strength.</title>
        <authorList>
            <person name="Kono N."/>
            <person name="Nakamura H."/>
            <person name="Ohtoshi R."/>
            <person name="Tomita M."/>
            <person name="Numata K."/>
            <person name="Arakawa K."/>
        </authorList>
    </citation>
    <scope>NUCLEOTIDE SEQUENCE [LARGE SCALE GENOMIC DNA]</scope>
</reference>
<comment type="caution">
    <text evidence="1">The sequence shown here is derived from an EMBL/GenBank/DDBJ whole genome shotgun (WGS) entry which is preliminary data.</text>
</comment>
<name>A0A4C1VF49_EUMVA</name>
<keyword evidence="2" id="KW-1185">Reference proteome</keyword>
<gene>
    <name evidence="1" type="ORF">EVAR_85534_1</name>
</gene>
<sequence>MSPLGQEGRETSRTPALCTRVVDLKTISHRLKPYRIFRMITRNNKKRSTLSFMLTAPDKCLSGKRELDAATSAGRRDLATSSDDTERVTNVIWFLSTVNNYGVSRLLRHIKPHVALCCTK</sequence>
<dbReference type="AlphaFoldDB" id="A0A4C1VF49"/>
<proteinExistence type="predicted"/>
<evidence type="ECO:0000313" key="2">
    <source>
        <dbReference type="Proteomes" id="UP000299102"/>
    </source>
</evidence>
<protein>
    <submittedName>
        <fullName evidence="1">Uncharacterized protein</fullName>
    </submittedName>
</protein>
<organism evidence="1 2">
    <name type="scientific">Eumeta variegata</name>
    <name type="common">Bagworm moth</name>
    <name type="synonym">Eumeta japonica</name>
    <dbReference type="NCBI Taxonomy" id="151549"/>
    <lineage>
        <taxon>Eukaryota</taxon>
        <taxon>Metazoa</taxon>
        <taxon>Ecdysozoa</taxon>
        <taxon>Arthropoda</taxon>
        <taxon>Hexapoda</taxon>
        <taxon>Insecta</taxon>
        <taxon>Pterygota</taxon>
        <taxon>Neoptera</taxon>
        <taxon>Endopterygota</taxon>
        <taxon>Lepidoptera</taxon>
        <taxon>Glossata</taxon>
        <taxon>Ditrysia</taxon>
        <taxon>Tineoidea</taxon>
        <taxon>Psychidae</taxon>
        <taxon>Oiketicinae</taxon>
        <taxon>Eumeta</taxon>
    </lineage>
</organism>
<dbReference type="Proteomes" id="UP000299102">
    <property type="component" value="Unassembled WGS sequence"/>
</dbReference>
<evidence type="ECO:0000313" key="1">
    <source>
        <dbReference type="EMBL" id="GBP36285.1"/>
    </source>
</evidence>
<accession>A0A4C1VF49</accession>
<dbReference type="EMBL" id="BGZK01000316">
    <property type="protein sequence ID" value="GBP36285.1"/>
    <property type="molecule type" value="Genomic_DNA"/>
</dbReference>